<gene>
    <name evidence="1" type="ORF">GMARGA_LOCUS23314</name>
</gene>
<reference evidence="1 2" key="1">
    <citation type="submission" date="2021-06" db="EMBL/GenBank/DDBJ databases">
        <authorList>
            <person name="Kallberg Y."/>
            <person name="Tangrot J."/>
            <person name="Rosling A."/>
        </authorList>
    </citation>
    <scope>NUCLEOTIDE SEQUENCE [LARGE SCALE GENOMIC DNA]</scope>
    <source>
        <strain evidence="1 2">120-4 pot B 10/14</strain>
    </source>
</reference>
<evidence type="ECO:0000313" key="2">
    <source>
        <dbReference type="Proteomes" id="UP000789901"/>
    </source>
</evidence>
<name>A0ABN7VX47_GIGMA</name>
<proteinExistence type="predicted"/>
<accession>A0ABN7VX47</accession>
<sequence length="87" mass="9765">MSKSLCWKKMSGHIVAICYPVLEIEVDEGESALEGNENKRTVLEKNEVIVLENSEEENKKISEVLANGAPTAYEEIKIYISQSTTFD</sequence>
<protein>
    <submittedName>
        <fullName evidence="1">42875_t:CDS:1</fullName>
    </submittedName>
</protein>
<dbReference type="EMBL" id="CAJVQB010023472">
    <property type="protein sequence ID" value="CAG8801975.1"/>
    <property type="molecule type" value="Genomic_DNA"/>
</dbReference>
<organism evidence="1 2">
    <name type="scientific">Gigaspora margarita</name>
    <dbReference type="NCBI Taxonomy" id="4874"/>
    <lineage>
        <taxon>Eukaryota</taxon>
        <taxon>Fungi</taxon>
        <taxon>Fungi incertae sedis</taxon>
        <taxon>Mucoromycota</taxon>
        <taxon>Glomeromycotina</taxon>
        <taxon>Glomeromycetes</taxon>
        <taxon>Diversisporales</taxon>
        <taxon>Gigasporaceae</taxon>
        <taxon>Gigaspora</taxon>
    </lineage>
</organism>
<comment type="caution">
    <text evidence="1">The sequence shown here is derived from an EMBL/GenBank/DDBJ whole genome shotgun (WGS) entry which is preliminary data.</text>
</comment>
<evidence type="ECO:0000313" key="1">
    <source>
        <dbReference type="EMBL" id="CAG8801975.1"/>
    </source>
</evidence>
<dbReference type="Proteomes" id="UP000789901">
    <property type="component" value="Unassembled WGS sequence"/>
</dbReference>
<keyword evidence="2" id="KW-1185">Reference proteome</keyword>